<dbReference type="Pfam" id="PF00149">
    <property type="entry name" value="Metallophos"/>
    <property type="match status" value="1"/>
</dbReference>
<feature type="chain" id="PRO_5035338733" evidence="2">
    <location>
        <begin position="24"/>
        <end position="498"/>
    </location>
</feature>
<feature type="domain" description="5'-Nucleotidase C-terminal" evidence="4">
    <location>
        <begin position="318"/>
        <end position="445"/>
    </location>
</feature>
<evidence type="ECO:0000256" key="2">
    <source>
        <dbReference type="RuleBase" id="RU362119"/>
    </source>
</evidence>
<evidence type="ECO:0000313" key="5">
    <source>
        <dbReference type="EMBL" id="MBC8178325.1"/>
    </source>
</evidence>
<dbReference type="InterPro" id="IPR029052">
    <property type="entry name" value="Metallo-depent_PP-like"/>
</dbReference>
<dbReference type="EMBL" id="JACNJD010000273">
    <property type="protein sequence ID" value="MBC8178325.1"/>
    <property type="molecule type" value="Genomic_DNA"/>
</dbReference>
<keyword evidence="2" id="KW-0547">Nucleotide-binding</keyword>
<organism evidence="5 6">
    <name type="scientific">Candidatus Desulfacyla euxinica</name>
    <dbReference type="NCBI Taxonomy" id="2841693"/>
    <lineage>
        <taxon>Bacteria</taxon>
        <taxon>Deltaproteobacteria</taxon>
        <taxon>Candidatus Desulfacyla</taxon>
    </lineage>
</organism>
<dbReference type="Pfam" id="PF02872">
    <property type="entry name" value="5_nucleotid_C"/>
    <property type="match status" value="1"/>
</dbReference>
<dbReference type="Gene3D" id="3.60.21.10">
    <property type="match status" value="1"/>
</dbReference>
<evidence type="ECO:0000313" key="6">
    <source>
        <dbReference type="Proteomes" id="UP000650524"/>
    </source>
</evidence>
<proteinExistence type="inferred from homology"/>
<dbReference type="PANTHER" id="PTHR11575">
    <property type="entry name" value="5'-NUCLEOTIDASE-RELATED"/>
    <property type="match status" value="1"/>
</dbReference>
<accession>A0A8J6T3W8</accession>
<comment type="similarity">
    <text evidence="2">Belongs to the 5'-nucleotidase family.</text>
</comment>
<dbReference type="InterPro" id="IPR036907">
    <property type="entry name" value="5'-Nucleotdase_C_sf"/>
</dbReference>
<dbReference type="Gene3D" id="3.90.780.10">
    <property type="entry name" value="5'-Nucleotidase, C-terminal domain"/>
    <property type="match status" value="1"/>
</dbReference>
<feature type="domain" description="Calcineurin-like phosphoesterase" evidence="3">
    <location>
        <begin position="30"/>
        <end position="236"/>
    </location>
</feature>
<dbReference type="AlphaFoldDB" id="A0A8J6T3W8"/>
<comment type="caution">
    <text evidence="5">The sequence shown here is derived from an EMBL/GenBank/DDBJ whole genome shotgun (WGS) entry which is preliminary data.</text>
</comment>
<feature type="signal peptide" evidence="2">
    <location>
        <begin position="1"/>
        <end position="23"/>
    </location>
</feature>
<keyword evidence="2" id="KW-0378">Hydrolase</keyword>
<evidence type="ECO:0000256" key="1">
    <source>
        <dbReference type="ARBA" id="ARBA00022729"/>
    </source>
</evidence>
<keyword evidence="1 2" id="KW-0732">Signal</keyword>
<sequence>MKKSRFLIIALLFIVSISIPSAAAENVTIIYQNDLHGWLFPSSTRVGMIEMAQILPPLFENNHNSFYAMSGDLFTGPNLPGEMKGISELMIWNHFWKQLDRQGFGERVLISAGNHEFDYGILAPGSFWSGLLCANLLTVENRPYYVPFKVIRCESGLRAGFIGLLLTGNGRVLEAIDAQGLKIIPMLTALKRTIPEMGSLDLTVLMVHDNMRNIVRLAKALPAELGVDVILSGHNHLMFEQPLVENGIYIFQAGAMNGCYGQVDLAVKEGKIIAMKNRIVTLTPSPLGHVTMLVKEKVDALGGKSVAVLKHSMIGAFSRRQENSLGDFVTDAFRWATGTDVAMTNSSSLRMDFRVYQDEPRELNEGDFKAVCPFQNRLVVGKVTGAQIIQIIEGDAVRFTNQVSGITYRVDPKKPAGRRILGAKIGGEPLSFDRVYTLTHNAYCARPENMMRYLHLAPGSIEWKETKLLDYDVITDYARHLKVIDYPSGGEERVVIVP</sequence>
<dbReference type="GO" id="GO:0000166">
    <property type="term" value="F:nucleotide binding"/>
    <property type="evidence" value="ECO:0007669"/>
    <property type="project" value="UniProtKB-KW"/>
</dbReference>
<evidence type="ECO:0000259" key="3">
    <source>
        <dbReference type="Pfam" id="PF00149"/>
    </source>
</evidence>
<name>A0A8J6T3W8_9DELT</name>
<dbReference type="GO" id="GO:0016787">
    <property type="term" value="F:hydrolase activity"/>
    <property type="evidence" value="ECO:0007669"/>
    <property type="project" value="UniProtKB-KW"/>
</dbReference>
<reference evidence="5 6" key="1">
    <citation type="submission" date="2020-08" db="EMBL/GenBank/DDBJ databases">
        <title>Bridging the membrane lipid divide: bacteria of the FCB group superphylum have the potential to synthesize archaeal ether lipids.</title>
        <authorList>
            <person name="Villanueva L."/>
            <person name="Von Meijenfeldt F.A.B."/>
            <person name="Westbye A.B."/>
            <person name="Yadav S."/>
            <person name="Hopmans E.C."/>
            <person name="Dutilh B.E."/>
            <person name="Sinninghe Damste J.S."/>
        </authorList>
    </citation>
    <scope>NUCLEOTIDE SEQUENCE [LARGE SCALE GENOMIC DNA]</scope>
    <source>
        <strain evidence="5">NIOZ-UU27</strain>
    </source>
</reference>
<dbReference type="SUPFAM" id="SSF55816">
    <property type="entry name" value="5'-nucleotidase (syn. UDP-sugar hydrolase), C-terminal domain"/>
    <property type="match status" value="1"/>
</dbReference>
<dbReference type="GO" id="GO:0009166">
    <property type="term" value="P:nucleotide catabolic process"/>
    <property type="evidence" value="ECO:0007669"/>
    <property type="project" value="InterPro"/>
</dbReference>
<evidence type="ECO:0000259" key="4">
    <source>
        <dbReference type="Pfam" id="PF02872"/>
    </source>
</evidence>
<dbReference type="PANTHER" id="PTHR11575:SF24">
    <property type="entry name" value="5'-NUCLEOTIDASE"/>
    <property type="match status" value="1"/>
</dbReference>
<dbReference type="SUPFAM" id="SSF56300">
    <property type="entry name" value="Metallo-dependent phosphatases"/>
    <property type="match status" value="1"/>
</dbReference>
<dbReference type="Proteomes" id="UP000650524">
    <property type="component" value="Unassembled WGS sequence"/>
</dbReference>
<dbReference type="InterPro" id="IPR008334">
    <property type="entry name" value="5'-Nucleotdase_C"/>
</dbReference>
<protein>
    <submittedName>
        <fullName evidence="5">Bifunctional metallophosphatase/5'-nucleotidase</fullName>
    </submittedName>
</protein>
<dbReference type="InterPro" id="IPR006179">
    <property type="entry name" value="5_nucleotidase/apyrase"/>
</dbReference>
<dbReference type="InterPro" id="IPR004843">
    <property type="entry name" value="Calcineurin-like_PHP"/>
</dbReference>
<dbReference type="PRINTS" id="PR01607">
    <property type="entry name" value="APYRASEFAMLY"/>
</dbReference>
<gene>
    <name evidence="5" type="ORF">H8E19_13045</name>
</gene>